<evidence type="ECO:0000313" key="1">
    <source>
        <dbReference type="EMBL" id="CQD23275.1"/>
    </source>
</evidence>
<protein>
    <submittedName>
        <fullName evidence="1">Uncharacterized protein</fullName>
    </submittedName>
</protein>
<dbReference type="AlphaFoldDB" id="A0A0U1DWL7"/>
<organism evidence="1 2">
    <name type="scientific">Mycobacterium europaeum</name>
    <dbReference type="NCBI Taxonomy" id="761804"/>
    <lineage>
        <taxon>Bacteria</taxon>
        <taxon>Bacillati</taxon>
        <taxon>Actinomycetota</taxon>
        <taxon>Actinomycetes</taxon>
        <taxon>Mycobacteriales</taxon>
        <taxon>Mycobacteriaceae</taxon>
        <taxon>Mycobacterium</taxon>
        <taxon>Mycobacterium simiae complex</taxon>
    </lineage>
</organism>
<accession>A0A0U1DWL7</accession>
<dbReference type="EMBL" id="CTEC01000003">
    <property type="protein sequence ID" value="CQD23275.1"/>
    <property type="molecule type" value="Genomic_DNA"/>
</dbReference>
<gene>
    <name evidence="1" type="ORF">BN000_05785</name>
</gene>
<sequence>MTTPQTANITTPNGTLGHDVFQVDYAELEKFASEHDLNAEELAEWASGDPDFPERYLATHGKVNFGTYLKIREFMASKQIAGTAFAEHNMQTSAALRASIASTKATEEANAAGINANRTV</sequence>
<proteinExistence type="predicted"/>
<dbReference type="Pfam" id="PF10824">
    <property type="entry name" value="T7SS_ESX_EspC"/>
    <property type="match status" value="1"/>
</dbReference>
<dbReference type="Proteomes" id="UP000199601">
    <property type="component" value="Unassembled WGS sequence"/>
</dbReference>
<reference evidence="2" key="1">
    <citation type="submission" date="2015-03" db="EMBL/GenBank/DDBJ databases">
        <authorList>
            <person name="Urmite Genomes"/>
        </authorList>
    </citation>
    <scope>NUCLEOTIDE SEQUENCE [LARGE SCALE GENOMIC DNA]</scope>
    <source>
        <strain evidence="2">CSUR P1344</strain>
    </source>
</reference>
<keyword evidence="2" id="KW-1185">Reference proteome</keyword>
<dbReference type="GO" id="GO:0009306">
    <property type="term" value="P:protein secretion"/>
    <property type="evidence" value="ECO:0007669"/>
    <property type="project" value="InterPro"/>
</dbReference>
<evidence type="ECO:0000313" key="2">
    <source>
        <dbReference type="Proteomes" id="UP000199601"/>
    </source>
</evidence>
<dbReference type="InterPro" id="IPR022536">
    <property type="entry name" value="EspC"/>
</dbReference>
<dbReference type="RefSeq" id="WP_023900978.1">
    <property type="nucleotide sequence ID" value="NZ_CTEC01000003.1"/>
</dbReference>
<name>A0A0U1DWL7_9MYCO</name>